<organism evidence="3 4">
    <name type="scientific">Nocardia jinanensis</name>
    <dbReference type="NCBI Taxonomy" id="382504"/>
    <lineage>
        <taxon>Bacteria</taxon>
        <taxon>Bacillati</taxon>
        <taxon>Actinomycetota</taxon>
        <taxon>Actinomycetes</taxon>
        <taxon>Mycobacteriales</taxon>
        <taxon>Nocardiaceae</taxon>
        <taxon>Nocardia</taxon>
    </lineage>
</organism>
<name>A0A917RJ89_9NOCA</name>
<keyword evidence="2" id="KW-0812">Transmembrane</keyword>
<keyword evidence="2" id="KW-1133">Transmembrane helix</keyword>
<evidence type="ECO:0000256" key="1">
    <source>
        <dbReference type="SAM" id="MobiDB-lite"/>
    </source>
</evidence>
<dbReference type="Proteomes" id="UP000638263">
    <property type="component" value="Unassembled WGS sequence"/>
</dbReference>
<evidence type="ECO:0000313" key="3">
    <source>
        <dbReference type="EMBL" id="GGL10414.1"/>
    </source>
</evidence>
<reference evidence="3" key="1">
    <citation type="journal article" date="2014" name="Int. J. Syst. Evol. Microbiol.">
        <title>Complete genome sequence of Corynebacterium casei LMG S-19264T (=DSM 44701T), isolated from a smear-ripened cheese.</title>
        <authorList>
            <consortium name="US DOE Joint Genome Institute (JGI-PGF)"/>
            <person name="Walter F."/>
            <person name="Albersmeier A."/>
            <person name="Kalinowski J."/>
            <person name="Ruckert C."/>
        </authorList>
    </citation>
    <scope>NUCLEOTIDE SEQUENCE</scope>
    <source>
        <strain evidence="3">CGMCC 4.3508</strain>
    </source>
</reference>
<proteinExistence type="predicted"/>
<sequence>MSGVYWKYLQIRGIVMIVIIGLVILIAAVLVGVAGVFANSGSAHTLTDDFAVFGYHVTGSTGVLFLYGIVVGGIGIAGLALLLAGARRSAHRRRAARRELETARRDYSAGAARPAQPIGAEREAPTYYTHTGTTDIAGEASGNAAAPYPGEQPAPRRRGLSQMFGRAGAR</sequence>
<feature type="region of interest" description="Disordered" evidence="1">
    <location>
        <begin position="129"/>
        <end position="170"/>
    </location>
</feature>
<reference evidence="3" key="2">
    <citation type="submission" date="2020-09" db="EMBL/GenBank/DDBJ databases">
        <authorList>
            <person name="Sun Q."/>
            <person name="Zhou Y."/>
        </authorList>
    </citation>
    <scope>NUCLEOTIDE SEQUENCE</scope>
    <source>
        <strain evidence="3">CGMCC 4.3508</strain>
    </source>
</reference>
<feature type="transmembrane region" description="Helical" evidence="2">
    <location>
        <begin position="12"/>
        <end position="38"/>
    </location>
</feature>
<evidence type="ECO:0000313" key="4">
    <source>
        <dbReference type="Proteomes" id="UP000638263"/>
    </source>
</evidence>
<keyword evidence="2" id="KW-0472">Membrane</keyword>
<accession>A0A917RJ89</accession>
<keyword evidence="4" id="KW-1185">Reference proteome</keyword>
<evidence type="ECO:0000256" key="2">
    <source>
        <dbReference type="SAM" id="Phobius"/>
    </source>
</evidence>
<dbReference type="AlphaFoldDB" id="A0A917RJ89"/>
<dbReference type="EMBL" id="BMMH01000004">
    <property type="protein sequence ID" value="GGL10414.1"/>
    <property type="molecule type" value="Genomic_DNA"/>
</dbReference>
<protein>
    <submittedName>
        <fullName evidence="3">Uncharacterized protein</fullName>
    </submittedName>
</protein>
<feature type="transmembrane region" description="Helical" evidence="2">
    <location>
        <begin position="64"/>
        <end position="84"/>
    </location>
</feature>
<gene>
    <name evidence="3" type="ORF">GCM10011588_26030</name>
</gene>
<comment type="caution">
    <text evidence="3">The sequence shown here is derived from an EMBL/GenBank/DDBJ whole genome shotgun (WGS) entry which is preliminary data.</text>
</comment>